<keyword evidence="1" id="KW-0805">Transcription regulation</keyword>
<name>A0A1G8AAK9_9SPHI</name>
<dbReference type="PANTHER" id="PTHR43280:SF32">
    <property type="entry name" value="TRANSCRIPTIONAL REGULATORY PROTEIN"/>
    <property type="match status" value="1"/>
</dbReference>
<keyword evidence="2 5" id="KW-0238">DNA-binding</keyword>
<sequence>MWYIDCIPLCRAALLPVQIITMEHLKQKAFTRFGILDFHGRNQPDQFIDQLRDFIKIMYVKQGSRLSIDFTDIQVQQDGMVFVTAAQILRLSENFSGSIIYYDQDLYGVRLYGQEIACDELLFDKVQKVQSISLSTVDADTILSIFNEIRKEVVQNDINLEEMVRILLKQIIIRATRICQHIQGTTDLSAQQDSVFCRFFIQLVERNFFKHHDVASYANMLNISAKALNKRVCKHSSYTPNEIIKRRIILEAKRLLVYTHLSVKEIGYKLGYEDPSYFIRFFSKQVKTAPQTFRLHFQGSFNAVA</sequence>
<dbReference type="GO" id="GO:0003700">
    <property type="term" value="F:DNA-binding transcription factor activity"/>
    <property type="evidence" value="ECO:0007669"/>
    <property type="project" value="InterPro"/>
</dbReference>
<evidence type="ECO:0000256" key="1">
    <source>
        <dbReference type="ARBA" id="ARBA00023015"/>
    </source>
</evidence>
<dbReference type="InterPro" id="IPR009057">
    <property type="entry name" value="Homeodomain-like_sf"/>
</dbReference>
<reference evidence="6" key="1">
    <citation type="submission" date="2016-10" db="EMBL/GenBank/DDBJ databases">
        <authorList>
            <person name="Varghese N."/>
            <person name="Submissions S."/>
        </authorList>
    </citation>
    <scope>NUCLEOTIDE SEQUENCE [LARGE SCALE GENOMIC DNA]</scope>
    <source>
        <strain evidence="6">Gh-67</strain>
    </source>
</reference>
<dbReference type="AlphaFoldDB" id="A0A1G8AAK9"/>
<dbReference type="Pfam" id="PF12833">
    <property type="entry name" value="HTH_18"/>
    <property type="match status" value="1"/>
</dbReference>
<dbReference type="Gene3D" id="1.10.10.60">
    <property type="entry name" value="Homeodomain-like"/>
    <property type="match status" value="1"/>
</dbReference>
<feature type="domain" description="HTH araC/xylS-type" evidence="4">
    <location>
        <begin position="198"/>
        <end position="296"/>
    </location>
</feature>
<accession>A0A1G8AAK9</accession>
<dbReference type="PROSITE" id="PS01124">
    <property type="entry name" value="HTH_ARAC_FAMILY_2"/>
    <property type="match status" value="1"/>
</dbReference>
<dbReference type="EMBL" id="FNCG01000007">
    <property type="protein sequence ID" value="SDH17917.1"/>
    <property type="molecule type" value="Genomic_DNA"/>
</dbReference>
<keyword evidence="6" id="KW-1185">Reference proteome</keyword>
<dbReference type="PANTHER" id="PTHR43280">
    <property type="entry name" value="ARAC-FAMILY TRANSCRIPTIONAL REGULATOR"/>
    <property type="match status" value="1"/>
</dbReference>
<dbReference type="SMART" id="SM00342">
    <property type="entry name" value="HTH_ARAC"/>
    <property type="match status" value="1"/>
</dbReference>
<protein>
    <submittedName>
        <fullName evidence="5">AraC-type DNA-binding protein</fullName>
    </submittedName>
</protein>
<keyword evidence="3" id="KW-0804">Transcription</keyword>
<dbReference type="InterPro" id="IPR018060">
    <property type="entry name" value="HTH_AraC"/>
</dbReference>
<evidence type="ECO:0000256" key="3">
    <source>
        <dbReference type="ARBA" id="ARBA00023163"/>
    </source>
</evidence>
<dbReference type="GO" id="GO:0043565">
    <property type="term" value="F:sequence-specific DNA binding"/>
    <property type="evidence" value="ECO:0007669"/>
    <property type="project" value="InterPro"/>
</dbReference>
<evidence type="ECO:0000256" key="2">
    <source>
        <dbReference type="ARBA" id="ARBA00023125"/>
    </source>
</evidence>
<dbReference type="SUPFAM" id="SSF46689">
    <property type="entry name" value="Homeodomain-like"/>
    <property type="match status" value="1"/>
</dbReference>
<evidence type="ECO:0000313" key="5">
    <source>
        <dbReference type="EMBL" id="SDH17917.1"/>
    </source>
</evidence>
<dbReference type="Proteomes" id="UP000199705">
    <property type="component" value="Unassembled WGS sequence"/>
</dbReference>
<proteinExistence type="predicted"/>
<organism evidence="5 6">
    <name type="scientific">Mucilaginibacter gossypii</name>
    <dbReference type="NCBI Taxonomy" id="551996"/>
    <lineage>
        <taxon>Bacteria</taxon>
        <taxon>Pseudomonadati</taxon>
        <taxon>Bacteroidota</taxon>
        <taxon>Sphingobacteriia</taxon>
        <taxon>Sphingobacteriales</taxon>
        <taxon>Sphingobacteriaceae</taxon>
        <taxon>Mucilaginibacter</taxon>
    </lineage>
</organism>
<evidence type="ECO:0000313" key="6">
    <source>
        <dbReference type="Proteomes" id="UP000199705"/>
    </source>
</evidence>
<gene>
    <name evidence="5" type="ORF">SAMN05192573_107140</name>
</gene>
<evidence type="ECO:0000259" key="4">
    <source>
        <dbReference type="PROSITE" id="PS01124"/>
    </source>
</evidence>
<dbReference type="STRING" id="551996.SAMN05192573_107140"/>